<dbReference type="SUPFAM" id="SSF55826">
    <property type="entry name" value="YbaK/ProRS associated domain"/>
    <property type="match status" value="1"/>
</dbReference>
<dbReference type="NCBIfam" id="TIGR00011">
    <property type="entry name" value="YbaK_EbsC"/>
    <property type="match status" value="1"/>
</dbReference>
<dbReference type="CDD" id="cd00002">
    <property type="entry name" value="YbaK_deacylase"/>
    <property type="match status" value="1"/>
</dbReference>
<organism evidence="6 7">
    <name type="scientific">Candidatus Limadaptatus stercoripullorum</name>
    <dbReference type="NCBI Taxonomy" id="2840846"/>
    <lineage>
        <taxon>Bacteria</taxon>
        <taxon>Bacillati</taxon>
        <taxon>Bacillota</taxon>
        <taxon>Clostridia</taxon>
        <taxon>Eubacteriales</taxon>
        <taxon>Candidatus Limadaptatus</taxon>
    </lineage>
</organism>
<dbReference type="InterPro" id="IPR036754">
    <property type="entry name" value="YbaK/aa-tRNA-synt-asso_dom_sf"/>
</dbReference>
<feature type="domain" description="YbaK/aminoacyl-tRNA synthetase-associated" evidence="5">
    <location>
        <begin position="34"/>
        <end position="146"/>
    </location>
</feature>
<keyword evidence="3 4" id="KW-0456">Lyase</keyword>
<reference evidence="6" key="2">
    <citation type="journal article" date="2021" name="PeerJ">
        <title>Extensive microbial diversity within the chicken gut microbiome revealed by metagenomics and culture.</title>
        <authorList>
            <person name="Gilroy R."/>
            <person name="Ravi A."/>
            <person name="Getino M."/>
            <person name="Pursley I."/>
            <person name="Horton D.L."/>
            <person name="Alikhan N.F."/>
            <person name="Baker D."/>
            <person name="Gharbi K."/>
            <person name="Hall N."/>
            <person name="Watson M."/>
            <person name="Adriaenssens E.M."/>
            <person name="Foster-Nyarko E."/>
            <person name="Jarju S."/>
            <person name="Secka A."/>
            <person name="Antonio M."/>
            <person name="Oren A."/>
            <person name="Chaudhuri R.R."/>
            <person name="La Ragione R."/>
            <person name="Hildebrand F."/>
            <person name="Pallen M.J."/>
        </authorList>
    </citation>
    <scope>NUCLEOTIDE SEQUENCE</scope>
    <source>
        <strain evidence="6">10406</strain>
    </source>
</reference>
<evidence type="ECO:0000256" key="1">
    <source>
        <dbReference type="ARBA" id="ARBA00009798"/>
    </source>
</evidence>
<dbReference type="Gene3D" id="3.90.960.10">
    <property type="entry name" value="YbaK/aminoacyl-tRNA synthetase-associated domain"/>
    <property type="match status" value="1"/>
</dbReference>
<comment type="similarity">
    <text evidence="1 4">Belongs to the prolyl-tRNA editing family. YbaK/EbsC subfamily.</text>
</comment>
<evidence type="ECO:0000256" key="4">
    <source>
        <dbReference type="PIRNR" id="PIRNR006181"/>
    </source>
</evidence>
<dbReference type="PANTHER" id="PTHR30411">
    <property type="entry name" value="CYTOPLASMIC PROTEIN"/>
    <property type="match status" value="1"/>
</dbReference>
<evidence type="ECO:0000313" key="6">
    <source>
        <dbReference type="EMBL" id="HIU98892.1"/>
    </source>
</evidence>
<dbReference type="GO" id="GO:0006412">
    <property type="term" value="P:translation"/>
    <property type="evidence" value="ECO:0007669"/>
    <property type="project" value="UniProtKB-KW"/>
</dbReference>
<dbReference type="InterPro" id="IPR004369">
    <property type="entry name" value="Prolyl-tRNA_editing_YbaK/EbsC"/>
</dbReference>
<dbReference type="EMBL" id="DVOE01000052">
    <property type="protein sequence ID" value="HIU98892.1"/>
    <property type="molecule type" value="Genomic_DNA"/>
</dbReference>
<evidence type="ECO:0000259" key="5">
    <source>
        <dbReference type="Pfam" id="PF04073"/>
    </source>
</evidence>
<dbReference type="PANTHER" id="PTHR30411:SF0">
    <property type="entry name" value="CYS-TRNA(PRO)_CYS-TRNA(CYS) DEACYLASE YBAK"/>
    <property type="match status" value="1"/>
</dbReference>
<evidence type="ECO:0000313" key="7">
    <source>
        <dbReference type="Proteomes" id="UP000886857"/>
    </source>
</evidence>
<reference evidence="6" key="1">
    <citation type="submission" date="2020-10" db="EMBL/GenBank/DDBJ databases">
        <authorList>
            <person name="Gilroy R."/>
        </authorList>
    </citation>
    <scope>NUCLEOTIDE SEQUENCE</scope>
    <source>
        <strain evidence="6">10406</strain>
    </source>
</reference>
<dbReference type="GO" id="GO:0002161">
    <property type="term" value="F:aminoacyl-tRNA deacylase activity"/>
    <property type="evidence" value="ECO:0007669"/>
    <property type="project" value="InterPro"/>
</dbReference>
<dbReference type="InterPro" id="IPR007214">
    <property type="entry name" value="YbaK/aa-tRNA-synth-assoc-dom"/>
</dbReference>
<comment type="caution">
    <text evidence="6">The sequence shown here is derived from an EMBL/GenBank/DDBJ whole genome shotgun (WGS) entry which is preliminary data.</text>
</comment>
<keyword evidence="2 4" id="KW-0648">Protein biosynthesis</keyword>
<evidence type="ECO:0000256" key="3">
    <source>
        <dbReference type="ARBA" id="ARBA00023239"/>
    </source>
</evidence>
<dbReference type="EC" id="4.2.-.-" evidence="4"/>
<dbReference type="AlphaFoldDB" id="A0A9D1NAD1"/>
<accession>A0A9D1NAD1</accession>
<evidence type="ECO:0000256" key="2">
    <source>
        <dbReference type="ARBA" id="ARBA00022917"/>
    </source>
</evidence>
<dbReference type="Pfam" id="PF04073">
    <property type="entry name" value="tRNA_edit"/>
    <property type="match status" value="1"/>
</dbReference>
<proteinExistence type="inferred from homology"/>
<dbReference type="GO" id="GO:0016829">
    <property type="term" value="F:lyase activity"/>
    <property type="evidence" value="ECO:0007669"/>
    <property type="project" value="UniProtKB-KW"/>
</dbReference>
<dbReference type="PIRSF" id="PIRSF006181">
    <property type="entry name" value="EbsC_YbaK"/>
    <property type="match status" value="1"/>
</dbReference>
<dbReference type="Proteomes" id="UP000886857">
    <property type="component" value="Unassembled WGS sequence"/>
</dbReference>
<sequence length="160" mass="17099">MQKTNALRMLERAGVPCRTAEYPASPTDPPSGVQAAALLGLDAGSVYKTLVTEGAPDAHFVFVIPVARELDLKKAAHAVGEKKLVMLPQKKLLPLTGYVHGGCSPVGMKKTFPTVLDLSAEGKDRIWFSAGRIGMQVEVSPADLPRALSFIYAPVTAERD</sequence>
<gene>
    <name evidence="6" type="primary">ybaK</name>
    <name evidence="6" type="ORF">IAC73_03510</name>
</gene>
<name>A0A9D1NAD1_9FIRM</name>
<protein>
    <recommendedName>
        <fullName evidence="4">Cys-tRNA(Pro)/Cys-tRNA(Cys) deacylase</fullName>
        <ecNumber evidence="4">4.2.-.-</ecNumber>
    </recommendedName>
</protein>